<keyword evidence="2" id="KW-1185">Reference proteome</keyword>
<sequence>MHGCFRKSSAKKPGPFSPLLTAAILLVPTSHHSRLFSSTSILNISPGSTMLFVQSTLQIICSEGSDRVMFTRANSMATTNQEKQLPRLHPPFSRSHFNFHTTPRTCRHTYLRTSSRTSADASPETIWCRDRRTHAFSCISSLLFFFVSRSRKAASRDFGLARLDVSLRHISPQLSRNASYAFEKLSLPGLYNFVRRDHPKGRGCGREGCS</sequence>
<gene>
    <name evidence="1" type="ORF">B0T20DRAFT_174062</name>
</gene>
<comment type="caution">
    <text evidence="1">The sequence shown here is derived from an EMBL/GenBank/DDBJ whole genome shotgun (WGS) entry which is preliminary data.</text>
</comment>
<evidence type="ECO:0000313" key="1">
    <source>
        <dbReference type="EMBL" id="KAK3399984.1"/>
    </source>
</evidence>
<dbReference type="Proteomes" id="UP001281003">
    <property type="component" value="Unassembled WGS sequence"/>
</dbReference>
<evidence type="ECO:0000313" key="2">
    <source>
        <dbReference type="Proteomes" id="UP001281003"/>
    </source>
</evidence>
<dbReference type="AlphaFoldDB" id="A0AAE0UE06"/>
<protein>
    <submittedName>
        <fullName evidence="1">Uncharacterized protein</fullName>
    </submittedName>
</protein>
<name>A0AAE0UE06_SORBR</name>
<dbReference type="EMBL" id="JAUTDP010000004">
    <property type="protein sequence ID" value="KAK3399984.1"/>
    <property type="molecule type" value="Genomic_DNA"/>
</dbReference>
<proteinExistence type="predicted"/>
<reference evidence="1" key="2">
    <citation type="submission" date="2023-07" db="EMBL/GenBank/DDBJ databases">
        <authorList>
            <consortium name="Lawrence Berkeley National Laboratory"/>
            <person name="Haridas S."/>
            <person name="Hensen N."/>
            <person name="Bonometti L."/>
            <person name="Westerberg I."/>
            <person name="Brannstrom I.O."/>
            <person name="Guillou S."/>
            <person name="Cros-Aarteil S."/>
            <person name="Calhoun S."/>
            <person name="Kuo A."/>
            <person name="Mondo S."/>
            <person name="Pangilinan J."/>
            <person name="Riley R."/>
            <person name="LaButti K."/>
            <person name="Andreopoulos B."/>
            <person name="Lipzen A."/>
            <person name="Chen C."/>
            <person name="Yanf M."/>
            <person name="Daum C."/>
            <person name="Ng V."/>
            <person name="Clum A."/>
            <person name="Steindorff A."/>
            <person name="Ohm R."/>
            <person name="Martin F."/>
            <person name="Silar P."/>
            <person name="Natvig D."/>
            <person name="Lalanne C."/>
            <person name="Gautier V."/>
            <person name="Ament-velasquez S.L."/>
            <person name="Kruys A."/>
            <person name="Hutchinson M.I."/>
            <person name="Powell A.J."/>
            <person name="Barry K."/>
            <person name="Miller A.N."/>
            <person name="Grigoriev I.V."/>
            <person name="Debuchy R."/>
            <person name="Gladieux P."/>
            <person name="Thoren M.H."/>
            <person name="Johannesson H."/>
        </authorList>
    </citation>
    <scope>NUCLEOTIDE SEQUENCE</scope>
    <source>
        <strain evidence="1">FGSC 1904</strain>
    </source>
</reference>
<accession>A0AAE0UE06</accession>
<organism evidence="1 2">
    <name type="scientific">Sordaria brevicollis</name>
    <dbReference type="NCBI Taxonomy" id="83679"/>
    <lineage>
        <taxon>Eukaryota</taxon>
        <taxon>Fungi</taxon>
        <taxon>Dikarya</taxon>
        <taxon>Ascomycota</taxon>
        <taxon>Pezizomycotina</taxon>
        <taxon>Sordariomycetes</taxon>
        <taxon>Sordariomycetidae</taxon>
        <taxon>Sordariales</taxon>
        <taxon>Sordariaceae</taxon>
        <taxon>Sordaria</taxon>
    </lineage>
</organism>
<reference evidence="1" key="1">
    <citation type="journal article" date="2023" name="Mol. Phylogenet. Evol.">
        <title>Genome-scale phylogeny and comparative genomics of the fungal order Sordariales.</title>
        <authorList>
            <person name="Hensen N."/>
            <person name="Bonometti L."/>
            <person name="Westerberg I."/>
            <person name="Brannstrom I.O."/>
            <person name="Guillou S."/>
            <person name="Cros-Aarteil S."/>
            <person name="Calhoun S."/>
            <person name="Haridas S."/>
            <person name="Kuo A."/>
            <person name="Mondo S."/>
            <person name="Pangilinan J."/>
            <person name="Riley R."/>
            <person name="LaButti K."/>
            <person name="Andreopoulos B."/>
            <person name="Lipzen A."/>
            <person name="Chen C."/>
            <person name="Yan M."/>
            <person name="Daum C."/>
            <person name="Ng V."/>
            <person name="Clum A."/>
            <person name="Steindorff A."/>
            <person name="Ohm R.A."/>
            <person name="Martin F."/>
            <person name="Silar P."/>
            <person name="Natvig D.O."/>
            <person name="Lalanne C."/>
            <person name="Gautier V."/>
            <person name="Ament-Velasquez S.L."/>
            <person name="Kruys A."/>
            <person name="Hutchinson M.I."/>
            <person name="Powell A.J."/>
            <person name="Barry K."/>
            <person name="Miller A.N."/>
            <person name="Grigoriev I.V."/>
            <person name="Debuchy R."/>
            <person name="Gladieux P."/>
            <person name="Hiltunen Thoren M."/>
            <person name="Johannesson H."/>
        </authorList>
    </citation>
    <scope>NUCLEOTIDE SEQUENCE</scope>
    <source>
        <strain evidence="1">FGSC 1904</strain>
    </source>
</reference>